<protein>
    <submittedName>
        <fullName evidence="5">Uncharacterized protein</fullName>
    </submittedName>
</protein>
<evidence type="ECO:0000256" key="3">
    <source>
        <dbReference type="PROSITE-ProRule" id="PRU00221"/>
    </source>
</evidence>
<feature type="repeat" description="WD" evidence="3">
    <location>
        <begin position="206"/>
        <end position="246"/>
    </location>
</feature>
<proteinExistence type="predicted"/>
<dbReference type="EMBL" id="CAJNOC010002114">
    <property type="protein sequence ID" value="CAF0913327.1"/>
    <property type="molecule type" value="Genomic_DNA"/>
</dbReference>
<dbReference type="OrthoDB" id="496at2759"/>
<dbReference type="PANTHER" id="PTHR44436:SF1">
    <property type="entry name" value="F-BOX_WD REPEAT-CONTAINING PROTEIN 2"/>
    <property type="match status" value="1"/>
</dbReference>
<evidence type="ECO:0000256" key="1">
    <source>
        <dbReference type="ARBA" id="ARBA00022574"/>
    </source>
</evidence>
<dbReference type="SUPFAM" id="SSF50978">
    <property type="entry name" value="WD40 repeat-like"/>
    <property type="match status" value="1"/>
</dbReference>
<evidence type="ECO:0000313" key="5">
    <source>
        <dbReference type="EMBL" id="CAF0913327.1"/>
    </source>
</evidence>
<dbReference type="PRINTS" id="PR00320">
    <property type="entry name" value="GPROTEINBRPT"/>
</dbReference>
<dbReference type="InterPro" id="IPR001680">
    <property type="entry name" value="WD40_rpt"/>
</dbReference>
<sequence>MIKFKYFLNHVRKINFSSYLNKDNNSKIVSDTFKSQKVEYYIELEKLESQIEDLEEEYRRKSDYYINSSFKKVINDVNLRYEELKKNIEDYHSSLLSKINDDKKLKKEKFQQKLQEIDKFQIKLKDFEDCKTWEEKLHMLKINLGDVRSKSKLVDRAIDDLTREDFEFKYPSQLKLNKLFGELIEQKHKKEIVEEHIIFSDANLSHLSHESAVNDIKLINSSNLLSASDDGTVKLWNLDSRTCTRTFSLFDYFNSFNCLSVLNDKLLASGSFDKKIRIWEFDTGECIQSINAHRDVVTSLKLLKSGFLLSGSSDCSIKKWNYETRVCLAEFLGHTNAINCLDESQDEKIISGSSDSTIRVWDQNGKCLNVFNGHKDYVLCLTTLDGRLISGSKDKTIKIWNLNNGNCEKTLIGHMEPVSCLWPLKNEQLMSGSWDGTIKLWDLLSGNCLKTIKAHEDRISCLQVDRNGRIYTGSTDKTIKLISSI</sequence>
<dbReference type="InterPro" id="IPR042627">
    <property type="entry name" value="FBXW2"/>
</dbReference>
<dbReference type="PANTHER" id="PTHR44436">
    <property type="entry name" value="F-BOX/WD REPEAT-CONTAINING PROTEIN 2"/>
    <property type="match status" value="1"/>
</dbReference>
<organism evidence="5 6">
    <name type="scientific">Brachionus calyciflorus</name>
    <dbReference type="NCBI Taxonomy" id="104777"/>
    <lineage>
        <taxon>Eukaryota</taxon>
        <taxon>Metazoa</taxon>
        <taxon>Spiralia</taxon>
        <taxon>Gnathifera</taxon>
        <taxon>Rotifera</taxon>
        <taxon>Eurotatoria</taxon>
        <taxon>Monogononta</taxon>
        <taxon>Pseudotrocha</taxon>
        <taxon>Ploima</taxon>
        <taxon>Brachionidae</taxon>
        <taxon>Brachionus</taxon>
    </lineage>
</organism>
<comment type="caution">
    <text evidence="5">The sequence shown here is derived from an EMBL/GenBank/DDBJ whole genome shotgun (WGS) entry which is preliminary data.</text>
</comment>
<feature type="repeat" description="WD" evidence="3">
    <location>
        <begin position="331"/>
        <end position="362"/>
    </location>
</feature>
<dbReference type="AlphaFoldDB" id="A0A814AIP1"/>
<evidence type="ECO:0000256" key="2">
    <source>
        <dbReference type="ARBA" id="ARBA00022737"/>
    </source>
</evidence>
<dbReference type="SMART" id="SM00320">
    <property type="entry name" value="WD40"/>
    <property type="match status" value="7"/>
</dbReference>
<gene>
    <name evidence="5" type="ORF">OXX778_LOCUS12018</name>
</gene>
<dbReference type="InterPro" id="IPR020472">
    <property type="entry name" value="WD40_PAC1"/>
</dbReference>
<evidence type="ECO:0000313" key="6">
    <source>
        <dbReference type="Proteomes" id="UP000663879"/>
    </source>
</evidence>
<feature type="repeat" description="WD" evidence="3">
    <location>
        <begin position="290"/>
        <end position="330"/>
    </location>
</feature>
<name>A0A814AIP1_9BILA</name>
<reference evidence="5" key="1">
    <citation type="submission" date="2021-02" db="EMBL/GenBank/DDBJ databases">
        <authorList>
            <person name="Nowell W R."/>
        </authorList>
    </citation>
    <scope>NUCLEOTIDE SEQUENCE</scope>
    <source>
        <strain evidence="5">Ploen Becks lab</strain>
    </source>
</reference>
<dbReference type="InterPro" id="IPR015943">
    <property type="entry name" value="WD40/YVTN_repeat-like_dom_sf"/>
</dbReference>
<dbReference type="InterPro" id="IPR019775">
    <property type="entry name" value="WD40_repeat_CS"/>
</dbReference>
<feature type="repeat" description="WD" evidence="3">
    <location>
        <begin position="371"/>
        <end position="410"/>
    </location>
</feature>
<dbReference type="PROSITE" id="PS50082">
    <property type="entry name" value="WD_REPEATS_2"/>
    <property type="match status" value="6"/>
</dbReference>
<dbReference type="Proteomes" id="UP000663879">
    <property type="component" value="Unassembled WGS sequence"/>
</dbReference>
<feature type="repeat" description="WD" evidence="3">
    <location>
        <begin position="411"/>
        <end position="451"/>
    </location>
</feature>
<dbReference type="CDD" id="cd00200">
    <property type="entry name" value="WD40"/>
    <property type="match status" value="1"/>
</dbReference>
<dbReference type="Gene3D" id="2.130.10.10">
    <property type="entry name" value="YVTN repeat-like/Quinoprotein amine dehydrogenase"/>
    <property type="match status" value="3"/>
</dbReference>
<keyword evidence="4" id="KW-0175">Coiled coil</keyword>
<keyword evidence="2" id="KW-0677">Repeat</keyword>
<keyword evidence="6" id="KW-1185">Reference proteome</keyword>
<feature type="repeat" description="WD" evidence="3">
    <location>
        <begin position="263"/>
        <end position="289"/>
    </location>
</feature>
<keyword evidence="1 3" id="KW-0853">WD repeat</keyword>
<dbReference type="InterPro" id="IPR036322">
    <property type="entry name" value="WD40_repeat_dom_sf"/>
</dbReference>
<dbReference type="PROSITE" id="PS00678">
    <property type="entry name" value="WD_REPEATS_1"/>
    <property type="match status" value="4"/>
</dbReference>
<dbReference type="Pfam" id="PF00400">
    <property type="entry name" value="WD40"/>
    <property type="match status" value="7"/>
</dbReference>
<accession>A0A814AIP1</accession>
<dbReference type="PROSITE" id="PS50294">
    <property type="entry name" value="WD_REPEATS_REGION"/>
    <property type="match status" value="4"/>
</dbReference>
<feature type="coiled-coil region" evidence="4">
    <location>
        <begin position="37"/>
        <end position="94"/>
    </location>
</feature>
<evidence type="ECO:0000256" key="4">
    <source>
        <dbReference type="SAM" id="Coils"/>
    </source>
</evidence>